<gene>
    <name evidence="2" type="ORF">Pmar_PMAR012793</name>
</gene>
<feature type="non-terminal residue" evidence="2">
    <location>
        <position position="134"/>
    </location>
</feature>
<proteinExistence type="predicted"/>
<dbReference type="InParanoid" id="C5LAW8"/>
<evidence type="ECO:0000313" key="3">
    <source>
        <dbReference type="Proteomes" id="UP000007800"/>
    </source>
</evidence>
<sequence>MLAVNEVCRSFSWALIRSERVTDGGAFENRERDGQEGEQVQAPREVVAEKRESAEDQQPELAEAQQSEPVEAFPVFNVPSSTNGLLRTQFDTLRMHSELLEDIKAKLVEHLEFDREAKDKGELKREKCRPLVHS</sequence>
<dbReference type="AlphaFoldDB" id="C5LAW8"/>
<dbReference type="EMBL" id="GG680830">
    <property type="protein sequence ID" value="EER06125.1"/>
    <property type="molecule type" value="Genomic_DNA"/>
</dbReference>
<reference evidence="2 3" key="1">
    <citation type="submission" date="2008-07" db="EMBL/GenBank/DDBJ databases">
        <authorList>
            <person name="El-Sayed N."/>
            <person name="Caler E."/>
            <person name="Inman J."/>
            <person name="Amedeo P."/>
            <person name="Hass B."/>
            <person name="Wortman J."/>
        </authorList>
    </citation>
    <scope>NUCLEOTIDE SEQUENCE [LARGE SCALE GENOMIC DNA]</scope>
    <source>
        <strain evidence="3">ATCC 50983 / TXsc</strain>
    </source>
</reference>
<keyword evidence="3" id="KW-1185">Reference proteome</keyword>
<dbReference type="GeneID" id="9064922"/>
<feature type="region of interest" description="Disordered" evidence="1">
    <location>
        <begin position="24"/>
        <end position="72"/>
    </location>
</feature>
<protein>
    <submittedName>
        <fullName evidence="2">Uncharacterized protein</fullName>
    </submittedName>
</protein>
<evidence type="ECO:0000313" key="2">
    <source>
        <dbReference type="EMBL" id="EER06125.1"/>
    </source>
</evidence>
<organism evidence="3">
    <name type="scientific">Perkinsus marinus (strain ATCC 50983 / TXsc)</name>
    <dbReference type="NCBI Taxonomy" id="423536"/>
    <lineage>
        <taxon>Eukaryota</taxon>
        <taxon>Sar</taxon>
        <taxon>Alveolata</taxon>
        <taxon>Perkinsozoa</taxon>
        <taxon>Perkinsea</taxon>
        <taxon>Perkinsida</taxon>
        <taxon>Perkinsidae</taxon>
        <taxon>Perkinsus</taxon>
    </lineage>
</organism>
<dbReference type="RefSeq" id="XP_002774309.1">
    <property type="nucleotide sequence ID" value="XM_002774263.1"/>
</dbReference>
<evidence type="ECO:0000256" key="1">
    <source>
        <dbReference type="SAM" id="MobiDB-lite"/>
    </source>
</evidence>
<dbReference type="OrthoDB" id="10492024at2759"/>
<accession>C5LAW8</accession>
<dbReference type="Proteomes" id="UP000007800">
    <property type="component" value="Unassembled WGS sequence"/>
</dbReference>
<name>C5LAW8_PERM5</name>
<feature type="compositionally biased region" description="Basic and acidic residues" evidence="1">
    <location>
        <begin position="24"/>
        <end position="35"/>
    </location>
</feature>